<dbReference type="InterPro" id="IPR050371">
    <property type="entry name" value="Fungal_virulence_M36"/>
</dbReference>
<keyword evidence="3 7" id="KW-0378">Hydrolase</keyword>
<feature type="chain" id="PRO_5041013371" description="Extracellular metalloproteinase" evidence="7">
    <location>
        <begin position="21"/>
        <end position="396"/>
    </location>
</feature>
<keyword evidence="4 6" id="KW-0862">Zinc</keyword>
<feature type="compositionally biased region" description="Polar residues" evidence="8">
    <location>
        <begin position="292"/>
        <end position="312"/>
    </location>
</feature>
<gene>
    <name evidence="10" type="ORF">H4R34_001618</name>
</gene>
<feature type="domain" description="FTP" evidence="9">
    <location>
        <begin position="80"/>
        <end position="131"/>
    </location>
</feature>
<feature type="signal peptide" evidence="7">
    <location>
        <begin position="1"/>
        <end position="20"/>
    </location>
</feature>
<reference evidence="10" key="1">
    <citation type="submission" date="2022-07" db="EMBL/GenBank/DDBJ databases">
        <title>Phylogenomic reconstructions and comparative analyses of Kickxellomycotina fungi.</title>
        <authorList>
            <person name="Reynolds N.K."/>
            <person name="Stajich J.E."/>
            <person name="Barry K."/>
            <person name="Grigoriev I.V."/>
            <person name="Crous P."/>
            <person name="Smith M.E."/>
        </authorList>
    </citation>
    <scope>NUCLEOTIDE SEQUENCE</scope>
    <source>
        <strain evidence="10">RSA 567</strain>
    </source>
</reference>
<dbReference type="GO" id="GO:0005615">
    <property type="term" value="C:extracellular space"/>
    <property type="evidence" value="ECO:0007669"/>
    <property type="project" value="InterPro"/>
</dbReference>
<dbReference type="OrthoDB" id="3227768at2759"/>
<dbReference type="Gene3D" id="3.10.170.10">
    <property type="match status" value="1"/>
</dbReference>
<evidence type="ECO:0000313" key="10">
    <source>
        <dbReference type="EMBL" id="KAJ1982710.1"/>
    </source>
</evidence>
<feature type="binding site" evidence="6">
    <location>
        <position position="251"/>
    </location>
    <ligand>
        <name>Zn(2+)</name>
        <dbReference type="ChEBI" id="CHEBI:29105"/>
        <note>catalytic</note>
    </ligand>
</feature>
<keyword evidence="7" id="KW-0732">Signal</keyword>
<dbReference type="PANTHER" id="PTHR33478">
    <property type="entry name" value="EXTRACELLULAR METALLOPROTEINASE MEP"/>
    <property type="match status" value="1"/>
</dbReference>
<dbReference type="PANTHER" id="PTHR33478:SF1">
    <property type="entry name" value="EXTRACELLULAR METALLOPROTEINASE MEP"/>
    <property type="match status" value="1"/>
</dbReference>
<keyword evidence="7" id="KW-0865">Zymogen</keyword>
<dbReference type="GO" id="GO:0004222">
    <property type="term" value="F:metalloendopeptidase activity"/>
    <property type="evidence" value="ECO:0007669"/>
    <property type="project" value="InterPro"/>
</dbReference>
<dbReference type="GO" id="GO:0008270">
    <property type="term" value="F:zinc ion binding"/>
    <property type="evidence" value="ECO:0007669"/>
    <property type="project" value="InterPro"/>
</dbReference>
<keyword evidence="5 7" id="KW-0482">Metalloprotease</keyword>
<feature type="region of interest" description="Disordered" evidence="8">
    <location>
        <begin position="273"/>
        <end position="320"/>
    </location>
</feature>
<proteinExistence type="inferred from homology"/>
<dbReference type="GO" id="GO:0006508">
    <property type="term" value="P:proteolysis"/>
    <property type="evidence" value="ECO:0007669"/>
    <property type="project" value="UniProtKB-KW"/>
</dbReference>
<dbReference type="EMBL" id="JANBQB010000081">
    <property type="protein sequence ID" value="KAJ1982710.1"/>
    <property type="molecule type" value="Genomic_DNA"/>
</dbReference>
<organism evidence="10 11">
    <name type="scientific">Dimargaris verticillata</name>
    <dbReference type="NCBI Taxonomy" id="2761393"/>
    <lineage>
        <taxon>Eukaryota</taxon>
        <taxon>Fungi</taxon>
        <taxon>Fungi incertae sedis</taxon>
        <taxon>Zoopagomycota</taxon>
        <taxon>Kickxellomycotina</taxon>
        <taxon>Dimargaritomycetes</taxon>
        <taxon>Dimargaritales</taxon>
        <taxon>Dimargaritaceae</taxon>
        <taxon>Dimargaris</taxon>
    </lineage>
</organism>
<evidence type="ECO:0000259" key="9">
    <source>
        <dbReference type="Pfam" id="PF07504"/>
    </source>
</evidence>
<comment type="cofactor">
    <cofactor evidence="6">
        <name>Zn(2+)</name>
        <dbReference type="ChEBI" id="CHEBI:29105"/>
    </cofactor>
    <text evidence="6">Binds 1 zinc ion per subunit.</text>
</comment>
<dbReference type="InterPro" id="IPR011096">
    <property type="entry name" value="FTP_domain"/>
</dbReference>
<evidence type="ECO:0000313" key="11">
    <source>
        <dbReference type="Proteomes" id="UP001151582"/>
    </source>
</evidence>
<keyword evidence="1 7" id="KW-0645">Protease</keyword>
<keyword evidence="11" id="KW-1185">Reference proteome</keyword>
<evidence type="ECO:0000256" key="7">
    <source>
        <dbReference type="RuleBase" id="RU364017"/>
    </source>
</evidence>
<dbReference type="SUPFAM" id="SSF55486">
    <property type="entry name" value="Metalloproteases ('zincins'), catalytic domain"/>
    <property type="match status" value="1"/>
</dbReference>
<accession>A0A9W8B9K4</accession>
<sequence>MRTFGIFALALAAVGTQTGAQMTEPGSGVKFFTPHLAHAVYVANAKTDKGNAFVPAIPDARDPVQKALEFAKSRYALQDDHLVVKSSHTAKDTGVTHVYLKQQLHDREIANADMNVNINQYGEIVSYGSTFVELPAESQHQNSLAAFPRDGPVDPVQAVGTMLTALGHQPSEGMAMGSSMLMQARDDNSVTVSNVPGSVKDTVAKPTYIINEEGNLVPAWEIALHSEDDWVLGHISQSNREVVSLISWKSDALYNVYGLGQFDPQLGTRQTAVDPAYEKSSPHGWHDDQDNGPYTTTRGNNVIAQEGRNGNSGWEDKERPDGGEALVFDFPLDLTKEPQTYTDAAVVNAFYWNNIAHDIFYQYGFDEKAGNFQQNNFGKGGEDGDPVIAYAQSGEG</sequence>
<comment type="subcellular location">
    <subcellularLocation>
        <location evidence="7">Secreted</location>
    </subcellularLocation>
</comment>
<evidence type="ECO:0000256" key="6">
    <source>
        <dbReference type="PIRSR" id="PIRSR601842-2"/>
    </source>
</evidence>
<dbReference type="InterPro" id="IPR001842">
    <property type="entry name" value="Peptidase_M36"/>
</dbReference>
<dbReference type="Proteomes" id="UP001151582">
    <property type="component" value="Unassembled WGS sequence"/>
</dbReference>
<keyword evidence="7" id="KW-0964">Secreted</keyword>
<dbReference type="Pfam" id="PF07504">
    <property type="entry name" value="FTP"/>
    <property type="match status" value="1"/>
</dbReference>
<comment type="caution">
    <text evidence="10">The sequence shown here is derived from an EMBL/GenBank/DDBJ whole genome shotgun (WGS) entry which is preliminary data.</text>
</comment>
<dbReference type="Pfam" id="PF02128">
    <property type="entry name" value="Peptidase_M36"/>
    <property type="match status" value="1"/>
</dbReference>
<evidence type="ECO:0000256" key="5">
    <source>
        <dbReference type="ARBA" id="ARBA00023049"/>
    </source>
</evidence>
<evidence type="ECO:0000256" key="4">
    <source>
        <dbReference type="ARBA" id="ARBA00022833"/>
    </source>
</evidence>
<comment type="similarity">
    <text evidence="7">Belongs to the peptidase M36 family.</text>
</comment>
<protein>
    <recommendedName>
        <fullName evidence="7">Extracellular metalloproteinase</fullName>
        <ecNumber evidence="7">3.4.24.-</ecNumber>
    </recommendedName>
    <alternativeName>
        <fullName evidence="7">Fungalysin</fullName>
    </alternativeName>
</protein>
<evidence type="ECO:0000256" key="3">
    <source>
        <dbReference type="ARBA" id="ARBA00022801"/>
    </source>
</evidence>
<evidence type="ECO:0000256" key="8">
    <source>
        <dbReference type="SAM" id="MobiDB-lite"/>
    </source>
</evidence>
<name>A0A9W8B9K4_9FUNG</name>
<evidence type="ECO:0000256" key="2">
    <source>
        <dbReference type="ARBA" id="ARBA00022723"/>
    </source>
</evidence>
<evidence type="ECO:0000256" key="1">
    <source>
        <dbReference type="ARBA" id="ARBA00022670"/>
    </source>
</evidence>
<keyword evidence="2 6" id="KW-0479">Metal-binding</keyword>
<feature type="compositionally biased region" description="Basic and acidic residues" evidence="8">
    <location>
        <begin position="276"/>
        <end position="289"/>
    </location>
</feature>
<dbReference type="AlphaFoldDB" id="A0A9W8B9K4"/>
<dbReference type="EC" id="3.4.24.-" evidence="7"/>